<dbReference type="Proteomes" id="UP000223606">
    <property type="component" value="Chromosome 1"/>
</dbReference>
<feature type="region of interest" description="Disordered" evidence="1">
    <location>
        <begin position="81"/>
        <end position="129"/>
    </location>
</feature>
<sequence>MDGKMLARLGAVVFVAVAITATAIEMNRKEEVQEAWPAGRTTQAQGDPLHDELIRCQTLGEAGPRDPACLRAWAENRNRFLAPGARPVERLPDVPPAPRGDLTPQSGHYDPPILAPAAPIAPSQLDEAR</sequence>
<evidence type="ECO:0000313" key="3">
    <source>
        <dbReference type="Proteomes" id="UP000223606"/>
    </source>
</evidence>
<dbReference type="Pfam" id="PF20084">
    <property type="entry name" value="TrbK"/>
    <property type="match status" value="1"/>
</dbReference>
<name>A0A2C9D4W5_9HYPH</name>
<dbReference type="RefSeq" id="WP_099555740.1">
    <property type="nucleotide sequence ID" value="NZ_LT960614.1"/>
</dbReference>
<protein>
    <submittedName>
        <fullName evidence="2">Conjugal transfer protein TrbK</fullName>
    </submittedName>
</protein>
<gene>
    <name evidence="2" type="primary">trbK</name>
    <name evidence="2" type="ORF">HDIA_1647</name>
</gene>
<dbReference type="InterPro" id="IPR027587">
    <property type="entry name" value="TrbK"/>
</dbReference>
<proteinExistence type="predicted"/>
<dbReference type="EMBL" id="LT960614">
    <property type="protein sequence ID" value="SON55188.1"/>
    <property type="molecule type" value="Genomic_DNA"/>
</dbReference>
<dbReference type="NCBIfam" id="TIGR04360">
    <property type="entry name" value="other_trbK"/>
    <property type="match status" value="1"/>
</dbReference>
<dbReference type="AlphaFoldDB" id="A0A2C9D4W5"/>
<evidence type="ECO:0000256" key="1">
    <source>
        <dbReference type="SAM" id="MobiDB-lite"/>
    </source>
</evidence>
<dbReference type="OrthoDB" id="9815800at2"/>
<reference evidence="3" key="1">
    <citation type="submission" date="2017-09" db="EMBL/GenBank/DDBJ databases">
        <title>Genome sequence of Nannocystis excedens DSM 71.</title>
        <authorList>
            <person name="Blom J."/>
        </authorList>
    </citation>
    <scope>NUCLEOTIDE SEQUENCE [LARGE SCALE GENOMIC DNA]</scope>
    <source>
        <strain evidence="3">type strain: E19</strain>
    </source>
</reference>
<dbReference type="KEGG" id="hdi:HDIA_1647"/>
<accession>A0A2C9D4W5</accession>
<organism evidence="2 3">
    <name type="scientific">Hartmannibacter diazotrophicus</name>
    <dbReference type="NCBI Taxonomy" id="1482074"/>
    <lineage>
        <taxon>Bacteria</taxon>
        <taxon>Pseudomonadati</taxon>
        <taxon>Pseudomonadota</taxon>
        <taxon>Alphaproteobacteria</taxon>
        <taxon>Hyphomicrobiales</taxon>
        <taxon>Pleomorphomonadaceae</taxon>
        <taxon>Hartmannibacter</taxon>
    </lineage>
</organism>
<feature type="compositionally biased region" description="Low complexity" evidence="1">
    <location>
        <begin position="111"/>
        <end position="122"/>
    </location>
</feature>
<keyword evidence="3" id="KW-1185">Reference proteome</keyword>
<evidence type="ECO:0000313" key="2">
    <source>
        <dbReference type="EMBL" id="SON55188.1"/>
    </source>
</evidence>